<dbReference type="Proteomes" id="UP001169760">
    <property type="component" value="Unassembled WGS sequence"/>
</dbReference>
<dbReference type="Gene3D" id="3.30.70.260">
    <property type="match status" value="1"/>
</dbReference>
<evidence type="ECO:0000256" key="3">
    <source>
        <dbReference type="ARBA" id="ARBA00022737"/>
    </source>
</evidence>
<dbReference type="InterPro" id="IPR043519">
    <property type="entry name" value="NT_sf"/>
</dbReference>
<sequence length="900" mass="104361">MSQPAARQFPQVATQPIFFNQARFRENLASKPPVVVFKDAIAGVNQQFDQRFLEGEDIRHLIHERAQFIDLILHYAWHHFDWGDDISLIAVGGYGRGELHPHSDIDILILLDNKVGTEYNETLQSFVTMLWDIGLDIGSSVRTLQECIDIAREDITVATNLIEARRIAGNDSLRDQLQILTDAKHMWPIRDFYQAKWEEQEKRHEKHNNTEYNLEPNIKNAPGGLRDIQMINWVAKRYFQVQTLLQLQGQDFFTEHEFGILRRGEEFLWRVRYGVHMLAGRAEERLLFEYQRELATIFGFQENDKRLAVEQFMHQYYKTVLALRELNDVLLQYLQETIEEKVAPTIVPINERFQLCDGFIEVTHRDVFDQTPNALLEIFVLMGQDPSIKGVRAETIRLIRERRWLIDESFRKDPENNRMFMQLFQLDYGLISQLKRMKRYGILGRYLPEFGKITGQMQHDLFHRYTVDAHTLLVIKNIRRFRYPDEKKQFPIAAHIMKRMEKPELLYIAGLYHDIGKGRGGDHSQLGAVDAAAFCQQHGFSARETRLVVWLVEKHLLMSYVSQKQDISDPEVIHNFALQVGDRLHLDYLYALTVADMCGTNPEVWNTWRASLMRQLYLETKRALRRGLENTIDQNELIEETQQLALAKLADKNICENQARAIWSVMGDEYFVREGHIDIAWQTEAIVTNPSDENLVLIRETTSHEFEGATQIFVRVKDAPHVFTAVANALAQQNLNIQDARVYSAANGYTADTFYVLDDNFQPIGDDPARSEKIRESVLEELRLVSGYRDVVSRRTPRQLKQFAVPTRTYISNDIVSGHTVLEVISPDRPGLLATIGRVFMDMDIQLQNAKISTLGERVEDIFFISDIDGNPLSDPNLCAELQKEICKQLDLRVEKDLAR</sequence>
<dbReference type="Gene3D" id="1.10.3210.10">
    <property type="entry name" value="Hypothetical protein af1432"/>
    <property type="match status" value="1"/>
</dbReference>
<evidence type="ECO:0000256" key="7">
    <source>
        <dbReference type="ARBA" id="ARBA00047968"/>
    </source>
</evidence>
<feature type="domain" description="ACT" evidence="9">
    <location>
        <begin position="821"/>
        <end position="900"/>
    </location>
</feature>
<dbReference type="EC" id="2.7.7.59" evidence="8"/>
<keyword evidence="5 8" id="KW-0460">Magnesium</keyword>
<dbReference type="PROSITE" id="PS51671">
    <property type="entry name" value="ACT"/>
    <property type="match status" value="2"/>
</dbReference>
<evidence type="ECO:0000256" key="8">
    <source>
        <dbReference type="HAMAP-Rule" id="MF_00277"/>
    </source>
</evidence>
<dbReference type="GO" id="GO:0006808">
    <property type="term" value="P:regulation of nitrogen utilization"/>
    <property type="evidence" value="ECO:0007669"/>
    <property type="project" value="UniProtKB-UniRule"/>
</dbReference>
<dbReference type="AlphaFoldDB" id="A0AAW7XCP9"/>
<evidence type="ECO:0000313" key="12">
    <source>
        <dbReference type="Proteomes" id="UP001169760"/>
    </source>
</evidence>
<dbReference type="Pfam" id="PF01966">
    <property type="entry name" value="HD"/>
    <property type="match status" value="1"/>
</dbReference>
<evidence type="ECO:0000256" key="2">
    <source>
        <dbReference type="ARBA" id="ARBA00022695"/>
    </source>
</evidence>
<feature type="domain" description="ACT" evidence="9">
    <location>
        <begin position="711"/>
        <end position="793"/>
    </location>
</feature>
<comment type="cofactor">
    <cofactor evidence="8">
        <name>Mg(2+)</name>
        <dbReference type="ChEBI" id="CHEBI:18420"/>
    </cofactor>
</comment>
<dbReference type="SUPFAM" id="SSF81301">
    <property type="entry name" value="Nucleotidyltransferase"/>
    <property type="match status" value="1"/>
</dbReference>
<comment type="function">
    <text evidence="8">Modifies, by uridylylation and deuridylylation, the PII regulatory proteins (GlnB and homologs), in response to the nitrogen status of the cell that GlnD senses through the glutamine level. Under low glutamine levels, catalyzes the conversion of the PII proteins and UTP to PII-UMP and PPi, while under higher glutamine levels, GlnD hydrolyzes PII-UMP to PII and UMP (deuridylylation). Thus, controls uridylylation state and activity of the PII proteins, and plays an important role in the regulation of nitrogen metabolism.</text>
</comment>
<dbReference type="Pfam" id="PF01909">
    <property type="entry name" value="NTP_transf_2"/>
    <property type="match status" value="1"/>
</dbReference>
<evidence type="ECO:0000256" key="4">
    <source>
        <dbReference type="ARBA" id="ARBA00022801"/>
    </source>
</evidence>
<dbReference type="PIRSF" id="PIRSF006288">
    <property type="entry name" value="PII_uridyltransf"/>
    <property type="match status" value="1"/>
</dbReference>
<comment type="catalytic activity">
    <reaction evidence="8">
        <text>[protein-PII]-uridylyl-L-tyrosine + H2O = [protein-PII]-L-tyrosine + UMP + H(+)</text>
        <dbReference type="Rhea" id="RHEA:48600"/>
        <dbReference type="Rhea" id="RHEA-COMP:12147"/>
        <dbReference type="Rhea" id="RHEA-COMP:12148"/>
        <dbReference type="ChEBI" id="CHEBI:15377"/>
        <dbReference type="ChEBI" id="CHEBI:15378"/>
        <dbReference type="ChEBI" id="CHEBI:46858"/>
        <dbReference type="ChEBI" id="CHEBI:57865"/>
        <dbReference type="ChEBI" id="CHEBI:90602"/>
    </reaction>
</comment>
<dbReference type="PROSITE" id="PS51831">
    <property type="entry name" value="HD"/>
    <property type="match status" value="1"/>
</dbReference>
<evidence type="ECO:0000313" key="11">
    <source>
        <dbReference type="EMBL" id="MDO6424642.1"/>
    </source>
</evidence>
<dbReference type="InterPro" id="IPR045865">
    <property type="entry name" value="ACT-like_dom_sf"/>
</dbReference>
<dbReference type="SUPFAM" id="SSF109604">
    <property type="entry name" value="HD-domain/PDEase-like"/>
    <property type="match status" value="1"/>
</dbReference>
<comment type="caution">
    <text evidence="8">Lacks conserved residue(s) required for the propagation of feature annotation.</text>
</comment>
<protein>
    <recommendedName>
        <fullName evidence="8">Bifunctional uridylyltransferase/uridylyl-removing enzyme</fullName>
        <shortName evidence="8">UTase/UR</shortName>
    </recommendedName>
    <alternativeName>
        <fullName evidence="8">Bifunctional [protein-PII] modification enzyme</fullName>
    </alternativeName>
    <alternativeName>
        <fullName evidence="8">Bifunctional nitrogen sensor protein</fullName>
    </alternativeName>
    <domain>
        <recommendedName>
            <fullName evidence="8">[Protein-PII] uridylyltransferase</fullName>
            <shortName evidence="8">PII uridylyltransferase</shortName>
            <shortName evidence="8">UTase</shortName>
            <ecNumber evidence="8">2.7.7.59</ecNumber>
        </recommendedName>
    </domain>
    <domain>
        <recommendedName>
            <fullName evidence="8">[Protein-PII]-UMP uridylyl-removing enzyme</fullName>
            <shortName evidence="8">UR</shortName>
            <ecNumber evidence="8">3.1.4.-</ecNumber>
        </recommendedName>
    </domain>
</protein>
<dbReference type="GO" id="GO:0008081">
    <property type="term" value="F:phosphoric diester hydrolase activity"/>
    <property type="evidence" value="ECO:0007669"/>
    <property type="project" value="UniProtKB-UniRule"/>
</dbReference>
<feature type="region of interest" description="Uridylyltransferase" evidence="8">
    <location>
        <begin position="1"/>
        <end position="348"/>
    </location>
</feature>
<dbReference type="InterPro" id="IPR002934">
    <property type="entry name" value="Polymerase_NTP_transf_dom"/>
</dbReference>
<dbReference type="GO" id="GO:0008773">
    <property type="term" value="F:[protein-PII] uridylyltransferase activity"/>
    <property type="evidence" value="ECO:0007669"/>
    <property type="project" value="UniProtKB-UniRule"/>
</dbReference>
<keyword evidence="6 8" id="KW-0511">Multifunctional enzyme</keyword>
<dbReference type="PANTHER" id="PTHR47320">
    <property type="entry name" value="BIFUNCTIONAL URIDYLYLTRANSFERASE/URIDYLYL-REMOVING ENZYME"/>
    <property type="match status" value="1"/>
</dbReference>
<dbReference type="CDD" id="cd04899">
    <property type="entry name" value="ACT_ACR-UUR-like_2"/>
    <property type="match status" value="1"/>
</dbReference>
<dbReference type="Pfam" id="PF01842">
    <property type="entry name" value="ACT"/>
    <property type="match status" value="1"/>
</dbReference>
<accession>A0AAW7XCP9</accession>
<dbReference type="Pfam" id="PF08335">
    <property type="entry name" value="GlnD_UR_UTase"/>
    <property type="match status" value="1"/>
</dbReference>
<name>A0AAW7XCP9_9GAMM</name>
<evidence type="ECO:0000256" key="1">
    <source>
        <dbReference type="ARBA" id="ARBA00022679"/>
    </source>
</evidence>
<dbReference type="InterPro" id="IPR010043">
    <property type="entry name" value="UTase/UR"/>
</dbReference>
<comment type="caution">
    <text evidence="11">The sequence shown here is derived from an EMBL/GenBank/DDBJ whole genome shotgun (WGS) entry which is preliminary data.</text>
</comment>
<comment type="domain">
    <text evidence="8">Has four distinct domains: an N-terminal nucleotidyltransferase (NT) domain responsible for UTase activity, a central HD domain that encodes UR activity, and two C-terminal ACT domains that seem to have a role in glutamine sensing.</text>
</comment>
<dbReference type="FunFam" id="1.10.3090.10:FF:000005">
    <property type="entry name" value="Bifunctional uridylyltransferase/uridylyl-removing enzyme"/>
    <property type="match status" value="1"/>
</dbReference>
<gene>
    <name evidence="8" type="primary">glnD</name>
    <name evidence="11" type="ORF">Q4521_19290</name>
</gene>
<evidence type="ECO:0000256" key="5">
    <source>
        <dbReference type="ARBA" id="ARBA00022842"/>
    </source>
</evidence>
<dbReference type="InterPro" id="IPR013546">
    <property type="entry name" value="PII_UdlTrfase/GS_AdlTrfase"/>
</dbReference>
<dbReference type="RefSeq" id="WP_280947810.1">
    <property type="nucleotide sequence ID" value="NZ_CP123764.1"/>
</dbReference>
<feature type="domain" description="HD" evidence="10">
    <location>
        <begin position="467"/>
        <end position="589"/>
    </location>
</feature>
<dbReference type="CDD" id="cd05401">
    <property type="entry name" value="NT_GlnE_GlnD_like"/>
    <property type="match status" value="1"/>
</dbReference>
<keyword evidence="3" id="KW-0677">Repeat</keyword>
<dbReference type="InterPro" id="IPR006674">
    <property type="entry name" value="HD_domain"/>
</dbReference>
<dbReference type="EMBL" id="JAUOPB010000016">
    <property type="protein sequence ID" value="MDO6424642.1"/>
    <property type="molecule type" value="Genomic_DNA"/>
</dbReference>
<evidence type="ECO:0000259" key="10">
    <source>
        <dbReference type="PROSITE" id="PS51831"/>
    </source>
</evidence>
<dbReference type="CDD" id="cd04900">
    <property type="entry name" value="ACT_UUR-like_1"/>
    <property type="match status" value="1"/>
</dbReference>
<evidence type="ECO:0000256" key="6">
    <source>
        <dbReference type="ARBA" id="ARBA00023268"/>
    </source>
</evidence>
<comment type="activity regulation">
    <text evidence="8">Uridylyltransferase (UTase) activity is inhibited by glutamine, while glutamine activates uridylyl-removing (UR) activity.</text>
</comment>
<reference evidence="11" key="1">
    <citation type="submission" date="2023-07" db="EMBL/GenBank/DDBJ databases">
        <title>Genome content predicts the carbon catabolic preferences of heterotrophic bacteria.</title>
        <authorList>
            <person name="Gralka M."/>
        </authorList>
    </citation>
    <scope>NUCLEOTIDE SEQUENCE</scope>
    <source>
        <strain evidence="11">I3M17_2</strain>
    </source>
</reference>
<comment type="catalytic activity">
    <reaction evidence="8">
        <text>[protein-PII]-L-tyrosine + UTP = [protein-PII]-uridylyl-L-tyrosine + diphosphate</text>
        <dbReference type="Rhea" id="RHEA:13673"/>
        <dbReference type="Rhea" id="RHEA-COMP:12147"/>
        <dbReference type="Rhea" id="RHEA-COMP:12148"/>
        <dbReference type="ChEBI" id="CHEBI:33019"/>
        <dbReference type="ChEBI" id="CHEBI:46398"/>
        <dbReference type="ChEBI" id="CHEBI:46858"/>
        <dbReference type="ChEBI" id="CHEBI:90602"/>
        <dbReference type="EC" id="2.7.7.59"/>
    </reaction>
</comment>
<organism evidence="11 12">
    <name type="scientific">Saccharophagus degradans</name>
    <dbReference type="NCBI Taxonomy" id="86304"/>
    <lineage>
        <taxon>Bacteria</taxon>
        <taxon>Pseudomonadati</taxon>
        <taxon>Pseudomonadota</taxon>
        <taxon>Gammaproteobacteria</taxon>
        <taxon>Cellvibrionales</taxon>
        <taxon>Cellvibrionaceae</taxon>
        <taxon>Saccharophagus</taxon>
    </lineage>
</organism>
<dbReference type="NCBIfam" id="NF001366">
    <property type="entry name" value="PRK00275.1"/>
    <property type="match status" value="1"/>
</dbReference>
<dbReference type="SUPFAM" id="SSF55021">
    <property type="entry name" value="ACT-like"/>
    <property type="match status" value="2"/>
</dbReference>
<keyword evidence="4 8" id="KW-0378">Hydrolase</keyword>
<dbReference type="NCBIfam" id="TIGR01693">
    <property type="entry name" value="UTase_glnD"/>
    <property type="match status" value="1"/>
</dbReference>
<dbReference type="SMART" id="SM00471">
    <property type="entry name" value="HDc"/>
    <property type="match status" value="1"/>
</dbReference>
<comment type="similarity">
    <text evidence="8">Belongs to the GlnD family.</text>
</comment>
<dbReference type="PANTHER" id="PTHR47320:SF1">
    <property type="entry name" value="BIFUNCTIONAL URIDYLYLTRANSFERASE_URIDYLYL-REMOVING ENZYME"/>
    <property type="match status" value="1"/>
</dbReference>
<evidence type="ECO:0000259" key="9">
    <source>
        <dbReference type="PROSITE" id="PS51671"/>
    </source>
</evidence>
<proteinExistence type="inferred from homology"/>
<dbReference type="GO" id="GO:0008893">
    <property type="term" value="F:guanosine-3',5'-bis(diphosphate) 3'-diphosphatase activity"/>
    <property type="evidence" value="ECO:0007669"/>
    <property type="project" value="UniProtKB-EC"/>
</dbReference>
<dbReference type="EC" id="3.1.4.-" evidence="8"/>
<dbReference type="CDD" id="cd00077">
    <property type="entry name" value="HDc"/>
    <property type="match status" value="1"/>
</dbReference>
<dbReference type="InterPro" id="IPR002912">
    <property type="entry name" value="ACT_dom"/>
</dbReference>
<dbReference type="HAMAP" id="MF_00277">
    <property type="entry name" value="PII_uridylyl_transf"/>
    <property type="match status" value="1"/>
</dbReference>
<dbReference type="InterPro" id="IPR003607">
    <property type="entry name" value="HD/PDEase_dom"/>
</dbReference>
<keyword evidence="2 8" id="KW-0548">Nucleotidyltransferase</keyword>
<keyword evidence="1 8" id="KW-0808">Transferase</keyword>
<comment type="catalytic activity">
    <reaction evidence="7">
        <text>guanosine 3',5'-bis(diphosphate) + H2O = GDP + diphosphate + H(+)</text>
        <dbReference type="Rhea" id="RHEA:14253"/>
        <dbReference type="ChEBI" id="CHEBI:15377"/>
        <dbReference type="ChEBI" id="CHEBI:15378"/>
        <dbReference type="ChEBI" id="CHEBI:33019"/>
        <dbReference type="ChEBI" id="CHEBI:58189"/>
        <dbReference type="ChEBI" id="CHEBI:77828"/>
        <dbReference type="EC" id="3.1.7.2"/>
    </reaction>
</comment>
<dbReference type="SUPFAM" id="SSF81593">
    <property type="entry name" value="Nucleotidyltransferase substrate binding subunit/domain"/>
    <property type="match status" value="1"/>
</dbReference>